<name>A0A7C8II22_9PLEO</name>
<keyword evidence="2" id="KW-1185">Reference proteome</keyword>
<accession>A0A7C8II22</accession>
<evidence type="ECO:0008006" key="3">
    <source>
        <dbReference type="Google" id="ProtNLM"/>
    </source>
</evidence>
<dbReference type="EMBL" id="JAADJZ010000005">
    <property type="protein sequence ID" value="KAF2874710.1"/>
    <property type="molecule type" value="Genomic_DNA"/>
</dbReference>
<dbReference type="Proteomes" id="UP000481861">
    <property type="component" value="Unassembled WGS sequence"/>
</dbReference>
<organism evidence="1 2">
    <name type="scientific">Massariosphaeria phaeospora</name>
    <dbReference type="NCBI Taxonomy" id="100035"/>
    <lineage>
        <taxon>Eukaryota</taxon>
        <taxon>Fungi</taxon>
        <taxon>Dikarya</taxon>
        <taxon>Ascomycota</taxon>
        <taxon>Pezizomycotina</taxon>
        <taxon>Dothideomycetes</taxon>
        <taxon>Pleosporomycetidae</taxon>
        <taxon>Pleosporales</taxon>
        <taxon>Pleosporales incertae sedis</taxon>
        <taxon>Massariosphaeria</taxon>
    </lineage>
</organism>
<reference evidence="1 2" key="1">
    <citation type="submission" date="2020-01" db="EMBL/GenBank/DDBJ databases">
        <authorList>
            <consortium name="DOE Joint Genome Institute"/>
            <person name="Haridas S."/>
            <person name="Albert R."/>
            <person name="Binder M."/>
            <person name="Bloem J."/>
            <person name="Labutti K."/>
            <person name="Salamov A."/>
            <person name="Andreopoulos B."/>
            <person name="Baker S.E."/>
            <person name="Barry K."/>
            <person name="Bills G."/>
            <person name="Bluhm B.H."/>
            <person name="Cannon C."/>
            <person name="Castanera R."/>
            <person name="Culley D.E."/>
            <person name="Daum C."/>
            <person name="Ezra D."/>
            <person name="Gonzalez J.B."/>
            <person name="Henrissat B."/>
            <person name="Kuo A."/>
            <person name="Liang C."/>
            <person name="Lipzen A."/>
            <person name="Lutzoni F."/>
            <person name="Magnuson J."/>
            <person name="Mondo S."/>
            <person name="Nolan M."/>
            <person name="Ohm R."/>
            <person name="Pangilinan J."/>
            <person name="Park H.-J.H."/>
            <person name="Ramirez L."/>
            <person name="Alfaro M."/>
            <person name="Sun H."/>
            <person name="Tritt A."/>
            <person name="Yoshinaga Y."/>
            <person name="Zwiers L.-H.L."/>
            <person name="Turgeon B.G."/>
            <person name="Goodwin S.B."/>
            <person name="Spatafora J.W."/>
            <person name="Crous P.W."/>
            <person name="Grigoriev I.V."/>
        </authorList>
    </citation>
    <scope>NUCLEOTIDE SEQUENCE [LARGE SCALE GENOMIC DNA]</scope>
    <source>
        <strain evidence="1 2">CBS 611.86</strain>
    </source>
</reference>
<dbReference type="AlphaFoldDB" id="A0A7C8II22"/>
<evidence type="ECO:0000313" key="2">
    <source>
        <dbReference type="Proteomes" id="UP000481861"/>
    </source>
</evidence>
<sequence length="125" mass="14864">MDQSPVEILSHIINHLNLGRGHNQLGPYASISRSWQAEVERRTFQCPHLTIAELDDFYRAFLGKRLHRMRYLRSLEISFILLPRRSPGCCDVERIPRRGKVVYLEEQKCKFQMAYQRLMYLVDIE</sequence>
<proteinExistence type="predicted"/>
<evidence type="ECO:0000313" key="1">
    <source>
        <dbReference type="EMBL" id="KAF2874710.1"/>
    </source>
</evidence>
<gene>
    <name evidence="1" type="ORF">BDV95DRAFT_297332</name>
</gene>
<comment type="caution">
    <text evidence="1">The sequence shown here is derived from an EMBL/GenBank/DDBJ whole genome shotgun (WGS) entry which is preliminary data.</text>
</comment>
<protein>
    <recommendedName>
        <fullName evidence="3">F-box domain-containing protein</fullName>
    </recommendedName>
</protein>
<dbReference type="OrthoDB" id="3798941at2759"/>